<dbReference type="PANTHER" id="PTHR30574">
    <property type="entry name" value="INNER MEMBRANE PROTEIN YEDE"/>
    <property type="match status" value="1"/>
</dbReference>
<keyword evidence="2" id="KW-0813">Transport</keyword>
<proteinExistence type="inferred from homology"/>
<keyword evidence="7 9" id="KW-0472">Membrane</keyword>
<evidence type="ECO:0000256" key="6">
    <source>
        <dbReference type="ARBA" id="ARBA00022989"/>
    </source>
</evidence>
<dbReference type="AlphaFoldDB" id="A0A809S156"/>
<gene>
    <name evidence="10" type="ORF">SFSGTM_09760</name>
</gene>
<evidence type="ECO:0000256" key="1">
    <source>
        <dbReference type="ARBA" id="ARBA00004429"/>
    </source>
</evidence>
<feature type="transmembrane region" description="Helical" evidence="9">
    <location>
        <begin position="102"/>
        <end position="123"/>
    </location>
</feature>
<evidence type="ECO:0000256" key="7">
    <source>
        <dbReference type="ARBA" id="ARBA00023136"/>
    </source>
</evidence>
<keyword evidence="6 9" id="KW-1133">Transmembrane helix</keyword>
<protein>
    <recommendedName>
        <fullName evidence="12">Sulphur transport domain-containing protein</fullName>
    </recommendedName>
</protein>
<comment type="subcellular location">
    <subcellularLocation>
        <location evidence="1">Cell inner membrane</location>
        <topology evidence="1">Multi-pass membrane protein</topology>
    </subcellularLocation>
</comment>
<evidence type="ECO:0000256" key="2">
    <source>
        <dbReference type="ARBA" id="ARBA00022448"/>
    </source>
</evidence>
<keyword evidence="3" id="KW-1003">Cell membrane</keyword>
<evidence type="ECO:0000313" key="10">
    <source>
        <dbReference type="EMBL" id="BBP00268.1"/>
    </source>
</evidence>
<dbReference type="Pfam" id="PF04143">
    <property type="entry name" value="Sulf_transp"/>
    <property type="match status" value="1"/>
</dbReference>
<keyword evidence="5 9" id="KW-0812">Transmembrane</keyword>
<evidence type="ECO:0000313" key="11">
    <source>
        <dbReference type="Proteomes" id="UP000463939"/>
    </source>
</evidence>
<evidence type="ECO:0000256" key="3">
    <source>
        <dbReference type="ARBA" id="ARBA00022475"/>
    </source>
</evidence>
<sequence length="166" mass="18193">MQEVIIWPAWLAGAGIGLLMVLFYWVTGKQLGVSRAYGNMLSYISKLAFFQQKDYTSNSWRLWFILGIVLGGFIAAMIAHPGEYHVSFDMGKAYDELLPTNMLLRVIVLFVGGLGLGFGARIAGGCTSGHVITGIPMLNVSSIIAGMLFFIGGIVMMQIMMRMVML</sequence>
<evidence type="ECO:0000256" key="9">
    <source>
        <dbReference type="SAM" id="Phobius"/>
    </source>
</evidence>
<evidence type="ECO:0008006" key="12">
    <source>
        <dbReference type="Google" id="ProtNLM"/>
    </source>
</evidence>
<name>A0A809S156_9PROT</name>
<evidence type="ECO:0000256" key="5">
    <source>
        <dbReference type="ARBA" id="ARBA00022692"/>
    </source>
</evidence>
<feature type="transmembrane region" description="Helical" evidence="9">
    <location>
        <begin position="6"/>
        <end position="26"/>
    </location>
</feature>
<evidence type="ECO:0000256" key="4">
    <source>
        <dbReference type="ARBA" id="ARBA00022519"/>
    </source>
</evidence>
<dbReference type="PANTHER" id="PTHR30574:SF1">
    <property type="entry name" value="SULPHUR TRANSPORT DOMAIN-CONTAINING PROTEIN"/>
    <property type="match status" value="1"/>
</dbReference>
<keyword evidence="4" id="KW-0997">Cell inner membrane</keyword>
<dbReference type="KEGG" id="sniv:SFSGTM_09760"/>
<keyword evidence="11" id="KW-1185">Reference proteome</keyword>
<organism evidence="10 11">
    <name type="scientific">Sulfuriferula nivalis</name>
    <dbReference type="NCBI Taxonomy" id="2675298"/>
    <lineage>
        <taxon>Bacteria</taxon>
        <taxon>Pseudomonadati</taxon>
        <taxon>Pseudomonadota</taxon>
        <taxon>Betaproteobacteria</taxon>
        <taxon>Nitrosomonadales</taxon>
        <taxon>Sulfuricellaceae</taxon>
        <taxon>Sulfuriferula</taxon>
    </lineage>
</organism>
<comment type="similarity">
    <text evidence="8">Belongs to the TsuA/YedE (TC 9.B.102) family.</text>
</comment>
<dbReference type="EMBL" id="AP021881">
    <property type="protein sequence ID" value="BBP00268.1"/>
    <property type="molecule type" value="Genomic_DNA"/>
</dbReference>
<dbReference type="GO" id="GO:0005886">
    <property type="term" value="C:plasma membrane"/>
    <property type="evidence" value="ECO:0007669"/>
    <property type="project" value="UniProtKB-SubCell"/>
</dbReference>
<accession>A0A809S156</accession>
<reference evidence="11" key="1">
    <citation type="submission" date="2019-11" db="EMBL/GenBank/DDBJ databases">
        <title>Isolation and characterization of a novel species in the genus Sulfuriferula.</title>
        <authorList>
            <person name="Mochizuki J."/>
            <person name="Kojima H."/>
            <person name="Fukui M."/>
        </authorList>
    </citation>
    <scope>NUCLEOTIDE SEQUENCE [LARGE SCALE GENOMIC DNA]</scope>
    <source>
        <strain evidence="11">SGTM</strain>
    </source>
</reference>
<dbReference type="RefSeq" id="WP_162084216.1">
    <property type="nucleotide sequence ID" value="NZ_AP021881.1"/>
</dbReference>
<feature type="transmembrane region" description="Helical" evidence="9">
    <location>
        <begin position="62"/>
        <end position="82"/>
    </location>
</feature>
<dbReference type="Proteomes" id="UP000463939">
    <property type="component" value="Chromosome"/>
</dbReference>
<feature type="transmembrane region" description="Helical" evidence="9">
    <location>
        <begin position="135"/>
        <end position="161"/>
    </location>
</feature>
<dbReference type="InterPro" id="IPR007272">
    <property type="entry name" value="Sulf_transp_TsuA/YedE"/>
</dbReference>
<evidence type="ECO:0000256" key="8">
    <source>
        <dbReference type="ARBA" id="ARBA00035655"/>
    </source>
</evidence>